<evidence type="ECO:0000313" key="2">
    <source>
        <dbReference type="Proteomes" id="UP001362999"/>
    </source>
</evidence>
<dbReference type="EMBL" id="JAWWNJ010000224">
    <property type="protein sequence ID" value="KAK6969436.1"/>
    <property type="molecule type" value="Genomic_DNA"/>
</dbReference>
<accession>A0AAV9Z389</accession>
<name>A0AAV9Z389_9AGAR</name>
<sequence>MSVRCDGRQTSKQCDGCAYSFVSADMAFFCRRAVSLDEDQTRPSSLSVELASSQDAIIFRLAPTSLHVLRCSSYSTPSVLTLTHAVVLHGSLVARRSPPPTCISSKHRRSSTAPDRSLIYSCLRSWSFVEDEVLRAALLGWIDVARWRRQWWDCVHAILLLLWMDARESIPASHAGPAATPSFGFPTPFRIQYLVCCVSFVNGSRTVIALDDPRDLSLSPLLNLYKPLGDILRRSRG</sequence>
<reference evidence="1 2" key="1">
    <citation type="journal article" date="2024" name="J Genomics">
        <title>Draft genome sequencing and assembly of Favolaschia claudopus CIRM-BRFM 2984 isolated from oak limbs.</title>
        <authorList>
            <person name="Navarro D."/>
            <person name="Drula E."/>
            <person name="Chaduli D."/>
            <person name="Cazenave R."/>
            <person name="Ahrendt S."/>
            <person name="Wang J."/>
            <person name="Lipzen A."/>
            <person name="Daum C."/>
            <person name="Barry K."/>
            <person name="Grigoriev I.V."/>
            <person name="Favel A."/>
            <person name="Rosso M.N."/>
            <person name="Martin F."/>
        </authorList>
    </citation>
    <scope>NUCLEOTIDE SEQUENCE [LARGE SCALE GENOMIC DNA]</scope>
    <source>
        <strain evidence="1 2">CIRM-BRFM 2984</strain>
    </source>
</reference>
<keyword evidence="2" id="KW-1185">Reference proteome</keyword>
<dbReference type="AlphaFoldDB" id="A0AAV9Z389"/>
<protein>
    <submittedName>
        <fullName evidence="1">Uncharacterized protein</fullName>
    </submittedName>
</protein>
<gene>
    <name evidence="1" type="ORF">R3P38DRAFT_759542</name>
</gene>
<comment type="caution">
    <text evidence="1">The sequence shown here is derived from an EMBL/GenBank/DDBJ whole genome shotgun (WGS) entry which is preliminary data.</text>
</comment>
<dbReference type="Proteomes" id="UP001362999">
    <property type="component" value="Unassembled WGS sequence"/>
</dbReference>
<organism evidence="1 2">
    <name type="scientific">Favolaschia claudopus</name>
    <dbReference type="NCBI Taxonomy" id="2862362"/>
    <lineage>
        <taxon>Eukaryota</taxon>
        <taxon>Fungi</taxon>
        <taxon>Dikarya</taxon>
        <taxon>Basidiomycota</taxon>
        <taxon>Agaricomycotina</taxon>
        <taxon>Agaricomycetes</taxon>
        <taxon>Agaricomycetidae</taxon>
        <taxon>Agaricales</taxon>
        <taxon>Marasmiineae</taxon>
        <taxon>Mycenaceae</taxon>
        <taxon>Favolaschia</taxon>
    </lineage>
</organism>
<evidence type="ECO:0000313" key="1">
    <source>
        <dbReference type="EMBL" id="KAK6969436.1"/>
    </source>
</evidence>
<proteinExistence type="predicted"/>